<dbReference type="OrthoDB" id="9808013at2"/>
<dbReference type="InterPro" id="IPR007466">
    <property type="entry name" value="Peptidyl-Arg-deiminase_porph"/>
</dbReference>
<dbReference type="Proteomes" id="UP000321764">
    <property type="component" value="Unassembled WGS sequence"/>
</dbReference>
<dbReference type="NCBIfam" id="NF010070">
    <property type="entry name" value="PRK13551.1"/>
    <property type="match status" value="1"/>
</dbReference>
<comment type="catalytic activity">
    <reaction evidence="2">
        <text>agmatine + H2O = N-carbamoylputrescine + NH4(+)</text>
        <dbReference type="Rhea" id="RHEA:18037"/>
        <dbReference type="ChEBI" id="CHEBI:15377"/>
        <dbReference type="ChEBI" id="CHEBI:28938"/>
        <dbReference type="ChEBI" id="CHEBI:58145"/>
        <dbReference type="ChEBI" id="CHEBI:58318"/>
        <dbReference type="EC" id="3.5.3.12"/>
    </reaction>
</comment>
<dbReference type="GO" id="GO:0009446">
    <property type="term" value="P:putrescine biosynthetic process"/>
    <property type="evidence" value="ECO:0007669"/>
    <property type="project" value="InterPro"/>
</dbReference>
<reference evidence="3 4" key="1">
    <citation type="submission" date="2019-07" db="EMBL/GenBank/DDBJ databases">
        <title>Reinekea sp. strain SSH23 genome sequencing and assembly.</title>
        <authorList>
            <person name="Kim I."/>
        </authorList>
    </citation>
    <scope>NUCLEOTIDE SEQUENCE [LARGE SCALE GENOMIC DNA]</scope>
    <source>
        <strain evidence="3 4">SSH23</strain>
    </source>
</reference>
<dbReference type="HAMAP" id="MF_01841">
    <property type="entry name" value="Agmatine_deimin"/>
    <property type="match status" value="1"/>
</dbReference>
<evidence type="ECO:0000313" key="3">
    <source>
        <dbReference type="EMBL" id="TXR55016.1"/>
    </source>
</evidence>
<evidence type="ECO:0000313" key="4">
    <source>
        <dbReference type="Proteomes" id="UP000321764"/>
    </source>
</evidence>
<dbReference type="EC" id="3.5.3.12" evidence="2"/>
<sequence length="354" mass="39070">MPGEHHAQDEVWMAWPHRPDNWRDNGKPVQAVFVELAIAIAQFTPVTVIVSDELYRQARKQLPNDIEVLKIASNDCWMRDIGATYVINNNGQRRGISWQFNAWGGTLDGLYDDWTLDNAVAKQMTEVTGDSCDEVDLILEGGSIHCDGDGTLYTTEECLLHPSRNPQLSKSDIERQLKEILGVEKIIWLTHGLFNDETNGHIDNILHVVKPGEVLLTVCDDPTDPQYAISQQALSLLQQSTDAKGRKIKVHALPMPGPLYLSEQEAEGIIPSSGMVRQAGERLAASYANFLISNGGIIFPLLDEKHDAKAQSVLQAAFPNHQLVGLNCREILLGGGNIHCMTQHVPSSANDSPS</sequence>
<gene>
    <name evidence="2 3" type="primary">aguA</name>
    <name evidence="3" type="ORF">FME95_10245</name>
</gene>
<dbReference type="GO" id="GO:0047632">
    <property type="term" value="F:agmatine deiminase activity"/>
    <property type="evidence" value="ECO:0007669"/>
    <property type="project" value="UniProtKB-UniRule"/>
</dbReference>
<name>A0A5C8ZDM3_9GAMM</name>
<feature type="active site" description="Amidino-cysteine intermediate" evidence="2">
    <location>
        <position position="340"/>
    </location>
</feature>
<dbReference type="EMBL" id="VKAD01000001">
    <property type="protein sequence ID" value="TXR55016.1"/>
    <property type="molecule type" value="Genomic_DNA"/>
</dbReference>
<dbReference type="Pfam" id="PF04371">
    <property type="entry name" value="PAD_porph"/>
    <property type="match status" value="1"/>
</dbReference>
<dbReference type="SUPFAM" id="SSF55909">
    <property type="entry name" value="Pentein"/>
    <property type="match status" value="1"/>
</dbReference>
<proteinExistence type="inferred from homology"/>
<organism evidence="3 4">
    <name type="scientific">Reinekea thalattae</name>
    <dbReference type="NCBI Taxonomy" id="2593301"/>
    <lineage>
        <taxon>Bacteria</taxon>
        <taxon>Pseudomonadati</taxon>
        <taxon>Pseudomonadota</taxon>
        <taxon>Gammaproteobacteria</taxon>
        <taxon>Oceanospirillales</taxon>
        <taxon>Saccharospirillaceae</taxon>
        <taxon>Reinekea</taxon>
    </lineage>
</organism>
<dbReference type="PANTHER" id="PTHR31377">
    <property type="entry name" value="AGMATINE DEIMINASE-RELATED"/>
    <property type="match status" value="1"/>
</dbReference>
<evidence type="ECO:0000256" key="2">
    <source>
        <dbReference type="HAMAP-Rule" id="MF_01841"/>
    </source>
</evidence>
<dbReference type="GO" id="GO:0004668">
    <property type="term" value="F:protein-arginine deiminase activity"/>
    <property type="evidence" value="ECO:0007669"/>
    <property type="project" value="InterPro"/>
</dbReference>
<keyword evidence="4" id="KW-1185">Reference proteome</keyword>
<dbReference type="AlphaFoldDB" id="A0A5C8ZDM3"/>
<evidence type="ECO:0000256" key="1">
    <source>
        <dbReference type="ARBA" id="ARBA00022801"/>
    </source>
</evidence>
<dbReference type="Gene3D" id="3.75.10.10">
    <property type="entry name" value="L-arginine/glycine Amidinotransferase, Chain A"/>
    <property type="match status" value="1"/>
</dbReference>
<comment type="similarity">
    <text evidence="2">Belongs to the agmatine deiminase family.</text>
</comment>
<accession>A0A5C8ZDM3</accession>
<protein>
    <recommendedName>
        <fullName evidence="2">Putative agmatine deiminase</fullName>
        <ecNumber evidence="2">3.5.3.12</ecNumber>
    </recommendedName>
    <alternativeName>
        <fullName evidence="2">Agmatine iminohydrolase</fullName>
    </alternativeName>
</protein>
<dbReference type="PANTHER" id="PTHR31377:SF0">
    <property type="entry name" value="AGMATINE DEIMINASE-RELATED"/>
    <property type="match status" value="1"/>
</dbReference>
<keyword evidence="1 2" id="KW-0378">Hydrolase</keyword>
<comment type="caution">
    <text evidence="3">The sequence shown here is derived from an EMBL/GenBank/DDBJ whole genome shotgun (WGS) entry which is preliminary data.</text>
</comment>
<dbReference type="InterPro" id="IPR017754">
    <property type="entry name" value="Agmatine_deiminase"/>
</dbReference>
<dbReference type="NCBIfam" id="TIGR03380">
    <property type="entry name" value="agmatine_aguA"/>
    <property type="match status" value="1"/>
</dbReference>